<evidence type="ECO:0000313" key="3">
    <source>
        <dbReference type="EMBL" id="MET1490856.1"/>
    </source>
</evidence>
<comment type="caution">
    <text evidence="3">The sequence shown here is derived from an EMBL/GenBank/DDBJ whole genome shotgun (WGS) entry which is preliminary data.</text>
</comment>
<dbReference type="Proteomes" id="UP001548590">
    <property type="component" value="Unassembled WGS sequence"/>
</dbReference>
<feature type="chain" id="PRO_5045886028" evidence="2">
    <location>
        <begin position="27"/>
        <end position="325"/>
    </location>
</feature>
<proteinExistence type="inferred from homology"/>
<dbReference type="Pfam" id="PF03401">
    <property type="entry name" value="TctC"/>
    <property type="match status" value="1"/>
</dbReference>
<dbReference type="Gene3D" id="3.40.190.150">
    <property type="entry name" value="Bordetella uptake gene, domain 1"/>
    <property type="match status" value="1"/>
</dbReference>
<evidence type="ECO:0000313" key="4">
    <source>
        <dbReference type="Proteomes" id="UP001548590"/>
    </source>
</evidence>
<evidence type="ECO:0000256" key="2">
    <source>
        <dbReference type="SAM" id="SignalP"/>
    </source>
</evidence>
<dbReference type="CDD" id="cd07012">
    <property type="entry name" value="PBP2_Bug_TTT"/>
    <property type="match status" value="1"/>
</dbReference>
<accession>A0ABV2CSG7</accession>
<organism evidence="3 4">
    <name type="scientific">Uliginosibacterium paludis</name>
    <dbReference type="NCBI Taxonomy" id="1615952"/>
    <lineage>
        <taxon>Bacteria</taxon>
        <taxon>Pseudomonadati</taxon>
        <taxon>Pseudomonadota</taxon>
        <taxon>Betaproteobacteria</taxon>
        <taxon>Rhodocyclales</taxon>
        <taxon>Zoogloeaceae</taxon>
        <taxon>Uliginosibacterium</taxon>
    </lineage>
</organism>
<keyword evidence="2" id="KW-0732">Signal</keyword>
<dbReference type="InterPro" id="IPR005064">
    <property type="entry name" value="BUG"/>
</dbReference>
<evidence type="ECO:0000256" key="1">
    <source>
        <dbReference type="ARBA" id="ARBA00006987"/>
    </source>
</evidence>
<dbReference type="RefSeq" id="WP_345925755.1">
    <property type="nucleotide sequence ID" value="NZ_JBDIVF010000002.1"/>
</dbReference>
<dbReference type="InterPro" id="IPR042100">
    <property type="entry name" value="Bug_dom1"/>
</dbReference>
<dbReference type="PANTHER" id="PTHR42928">
    <property type="entry name" value="TRICARBOXYLATE-BINDING PROTEIN"/>
    <property type="match status" value="1"/>
</dbReference>
<feature type="signal peptide" evidence="2">
    <location>
        <begin position="1"/>
        <end position="26"/>
    </location>
</feature>
<comment type="similarity">
    <text evidence="1">Belongs to the UPF0065 (bug) family.</text>
</comment>
<dbReference type="PIRSF" id="PIRSF017082">
    <property type="entry name" value="YflP"/>
    <property type="match status" value="1"/>
</dbReference>
<dbReference type="EMBL" id="JBEWLZ010000007">
    <property type="protein sequence ID" value="MET1490856.1"/>
    <property type="molecule type" value="Genomic_DNA"/>
</dbReference>
<sequence>MKSFSRLTLTATTCAVVAVLALPASAQTNWPTRPVQIVVPAGAGGDTDFNARQMARYFEKITGKTMIVTNVNGGGGTIAMSQVASAAPDGNTILFGHTGHLIVNEVSGLIDYRFDSKFDVACIAAVDKSVVMAASKKSGLKNVADIVNKAKAAPNSVIYGTELGGYSHLQGLIFQKQAGIQMKFVDVGSASDKITSLLGGRIDLASISYGPVKDYQTTGDMAMTGQYNKARNPLLGEIKTFNEQGMKFDMEKPYVVAFPKGTPAAIIQKMSDVMAQITKDPAYAKALEEGFKQPVAFYPTKEAITELNAVRDDYMQYKDLLRQKK</sequence>
<reference evidence="3 4" key="1">
    <citation type="submission" date="2024-07" db="EMBL/GenBank/DDBJ databases">
        <title>Uliginosibacterium paludis KCTC:42655.</title>
        <authorList>
            <person name="Kim M.K."/>
        </authorList>
    </citation>
    <scope>NUCLEOTIDE SEQUENCE [LARGE SCALE GENOMIC DNA]</scope>
    <source>
        <strain evidence="3 4">KCTC 42655</strain>
    </source>
</reference>
<gene>
    <name evidence="3" type="ORF">ABVT11_13545</name>
</gene>
<dbReference type="PANTHER" id="PTHR42928:SF5">
    <property type="entry name" value="BLR1237 PROTEIN"/>
    <property type="match status" value="1"/>
</dbReference>
<dbReference type="SUPFAM" id="SSF53850">
    <property type="entry name" value="Periplasmic binding protein-like II"/>
    <property type="match status" value="1"/>
</dbReference>
<protein>
    <submittedName>
        <fullName evidence="3">Tripartite tricarboxylate transporter substrate binding protein</fullName>
    </submittedName>
</protein>
<keyword evidence="4" id="KW-1185">Reference proteome</keyword>
<name>A0ABV2CSG7_9RHOO</name>
<dbReference type="Gene3D" id="3.40.190.10">
    <property type="entry name" value="Periplasmic binding protein-like II"/>
    <property type="match status" value="1"/>
</dbReference>